<dbReference type="SUPFAM" id="SSF52518">
    <property type="entry name" value="Thiamin diphosphate-binding fold (THDP-binding)"/>
    <property type="match status" value="1"/>
</dbReference>
<dbReference type="PANTHER" id="PTHR47514">
    <property type="entry name" value="TRANSKETOLASE N-TERMINAL SECTION-RELATED"/>
    <property type="match status" value="1"/>
</dbReference>
<keyword evidence="8" id="KW-1185">Reference proteome</keyword>
<keyword evidence="5" id="KW-0786">Thiamine pyrophosphate</keyword>
<comment type="cofactor">
    <cofactor evidence="1">
        <name>thiamine diphosphate</name>
        <dbReference type="ChEBI" id="CHEBI:58937"/>
    </cofactor>
</comment>
<dbReference type="InterPro" id="IPR049557">
    <property type="entry name" value="Transketolase_CS"/>
</dbReference>
<organism evidence="7 8">
    <name type="scientific">Micromonospora fluostatini</name>
    <dbReference type="NCBI Taxonomy" id="1629071"/>
    <lineage>
        <taxon>Bacteria</taxon>
        <taxon>Bacillati</taxon>
        <taxon>Actinomycetota</taxon>
        <taxon>Actinomycetes</taxon>
        <taxon>Micromonosporales</taxon>
        <taxon>Micromonosporaceae</taxon>
        <taxon>Micromonospora</taxon>
    </lineage>
</organism>
<evidence type="ECO:0000256" key="3">
    <source>
        <dbReference type="ARBA" id="ARBA00022679"/>
    </source>
</evidence>
<keyword evidence="4" id="KW-0479">Metal-binding</keyword>
<evidence type="ECO:0000313" key="8">
    <source>
        <dbReference type="Proteomes" id="UP000295626"/>
    </source>
</evidence>
<dbReference type="Proteomes" id="UP000295626">
    <property type="component" value="Unassembled WGS sequence"/>
</dbReference>
<gene>
    <name evidence="7" type="ORF">E1091_14885</name>
</gene>
<evidence type="ECO:0000256" key="1">
    <source>
        <dbReference type="ARBA" id="ARBA00001964"/>
    </source>
</evidence>
<feature type="domain" description="Transketolase N-terminal" evidence="6">
    <location>
        <begin position="36"/>
        <end position="280"/>
    </location>
</feature>
<protein>
    <submittedName>
        <fullName evidence="7">Transketolase</fullName>
    </submittedName>
</protein>
<dbReference type="EMBL" id="SMKE01000606">
    <property type="protein sequence ID" value="TDB89164.1"/>
    <property type="molecule type" value="Genomic_DNA"/>
</dbReference>
<accession>A0ABY2DEA7</accession>
<name>A0ABY2DEA7_9ACTN</name>
<evidence type="ECO:0000313" key="7">
    <source>
        <dbReference type="EMBL" id="TDB89164.1"/>
    </source>
</evidence>
<evidence type="ECO:0000256" key="4">
    <source>
        <dbReference type="ARBA" id="ARBA00022723"/>
    </source>
</evidence>
<comment type="caution">
    <text evidence="7">The sequence shown here is derived from an EMBL/GenBank/DDBJ whole genome shotgun (WGS) entry which is preliminary data.</text>
</comment>
<dbReference type="PANTHER" id="PTHR47514:SF1">
    <property type="entry name" value="TRANSKETOLASE N-TERMINAL SECTION-RELATED"/>
    <property type="match status" value="1"/>
</dbReference>
<evidence type="ECO:0000259" key="6">
    <source>
        <dbReference type="Pfam" id="PF00456"/>
    </source>
</evidence>
<proteinExistence type="inferred from homology"/>
<reference evidence="7 8" key="1">
    <citation type="submission" date="2019-02" db="EMBL/GenBank/DDBJ databases">
        <title>Draft genome sequences of novel Actinobacteria.</title>
        <authorList>
            <person name="Sahin N."/>
            <person name="Ay H."/>
            <person name="Saygin H."/>
        </authorList>
    </citation>
    <scope>NUCLEOTIDE SEQUENCE [LARGE SCALE GENOMIC DNA]</scope>
    <source>
        <strain evidence="7 8">JCM 30529</strain>
    </source>
</reference>
<comment type="similarity">
    <text evidence="2">Belongs to the transketolase family.</text>
</comment>
<evidence type="ECO:0000256" key="2">
    <source>
        <dbReference type="ARBA" id="ARBA00007131"/>
    </source>
</evidence>
<evidence type="ECO:0000256" key="5">
    <source>
        <dbReference type="ARBA" id="ARBA00023052"/>
    </source>
</evidence>
<keyword evidence="3" id="KW-0808">Transferase</keyword>
<dbReference type="CDD" id="cd02012">
    <property type="entry name" value="TPP_TK"/>
    <property type="match status" value="1"/>
</dbReference>
<sequence>MNVMAGFADTIPGERDHARMDDESDLPYRLARIGRLATDVRAVVLEMIHRAGSGHVGSSLSCVDLVSVLKFDQMGPAGGGDVFVLSKGHAAPTWYAALMVSGELDRGEIGTLRRIDSRLQGHPDRSRLDLVDVSTGALGQGLSVALGRAQAKRLRGDRSTAYCLSGDGELQEGQMWEAVMYAGASGLSNVVLLVDHNRSQNDGTLDEVLPLHPLAERFRAFHWHVQDVNGHSHLAVRDAVINARAHRLQPSVIIAHTRKGYLGPGEVLLNGAHSGTLTTEVYRDALAYLGRVSS</sequence>
<dbReference type="Pfam" id="PF00456">
    <property type="entry name" value="Transketolase_N"/>
    <property type="match status" value="1"/>
</dbReference>
<dbReference type="InterPro" id="IPR029061">
    <property type="entry name" value="THDP-binding"/>
</dbReference>
<dbReference type="Gene3D" id="3.40.50.970">
    <property type="match status" value="1"/>
</dbReference>
<dbReference type="InterPro" id="IPR005474">
    <property type="entry name" value="Transketolase_N"/>
</dbReference>
<dbReference type="PROSITE" id="PS00801">
    <property type="entry name" value="TRANSKETOLASE_1"/>
    <property type="match status" value="1"/>
</dbReference>